<proteinExistence type="predicted"/>
<dbReference type="Proteomes" id="UP000319627">
    <property type="component" value="Unassembled WGS sequence"/>
</dbReference>
<reference evidence="1 2" key="1">
    <citation type="submission" date="2019-07" db="EMBL/GenBank/DDBJ databases">
        <title>Genomic Encyclopedia of Type Strains, Phase I: the one thousand microbial genomes (KMG-I) project.</title>
        <authorList>
            <person name="Kyrpides N."/>
        </authorList>
    </citation>
    <scope>NUCLEOTIDE SEQUENCE [LARGE SCALE GENOMIC DNA]</scope>
    <source>
        <strain evidence="1 2">DSM 375</strain>
    </source>
</reference>
<dbReference type="EMBL" id="VLKG01000006">
    <property type="protein sequence ID" value="TWH64872.1"/>
    <property type="molecule type" value="Genomic_DNA"/>
</dbReference>
<name>A0A562I1P0_9GAMM</name>
<accession>A0A562I1P0</accession>
<sequence>MNQSFGSTGAFATLCCYPKGDAYVSKAVTAVRNGFTDLPISNTMTQTDIHLSYSERLPDVEDNTNDNYCQSPFISLARKTPYF</sequence>
<gene>
    <name evidence="1" type="ORF">LX59_01813</name>
</gene>
<protein>
    <submittedName>
        <fullName evidence="1">Uncharacterized protein</fullName>
    </submittedName>
</protein>
<organism evidence="1 2">
    <name type="scientific">Azomonas agilis</name>
    <dbReference type="NCBI Taxonomy" id="116849"/>
    <lineage>
        <taxon>Bacteria</taxon>
        <taxon>Pseudomonadati</taxon>
        <taxon>Pseudomonadota</taxon>
        <taxon>Gammaproteobacteria</taxon>
        <taxon>Pseudomonadales</taxon>
        <taxon>Pseudomonadaceae</taxon>
        <taxon>Azomonas</taxon>
    </lineage>
</organism>
<comment type="caution">
    <text evidence="1">The sequence shown here is derived from an EMBL/GenBank/DDBJ whole genome shotgun (WGS) entry which is preliminary data.</text>
</comment>
<keyword evidence="2" id="KW-1185">Reference proteome</keyword>
<dbReference type="AlphaFoldDB" id="A0A562I1P0"/>
<evidence type="ECO:0000313" key="1">
    <source>
        <dbReference type="EMBL" id="TWH64872.1"/>
    </source>
</evidence>
<evidence type="ECO:0000313" key="2">
    <source>
        <dbReference type="Proteomes" id="UP000319627"/>
    </source>
</evidence>